<proteinExistence type="predicted"/>
<dbReference type="EMBL" id="CATNWA010019720">
    <property type="protein sequence ID" value="CAI9614638.1"/>
    <property type="molecule type" value="Genomic_DNA"/>
</dbReference>
<feature type="region of interest" description="Disordered" evidence="1">
    <location>
        <begin position="1"/>
        <end position="31"/>
    </location>
</feature>
<evidence type="ECO:0000313" key="3">
    <source>
        <dbReference type="Proteomes" id="UP001162483"/>
    </source>
</evidence>
<evidence type="ECO:0000256" key="1">
    <source>
        <dbReference type="SAM" id="MobiDB-lite"/>
    </source>
</evidence>
<dbReference type="Proteomes" id="UP001162483">
    <property type="component" value="Unassembled WGS sequence"/>
</dbReference>
<keyword evidence="3" id="KW-1185">Reference proteome</keyword>
<comment type="caution">
    <text evidence="2">The sequence shown here is derived from an EMBL/GenBank/DDBJ whole genome shotgun (WGS) entry which is preliminary data.</text>
</comment>
<protein>
    <submittedName>
        <fullName evidence="2">Uncharacterized protein</fullName>
    </submittedName>
</protein>
<accession>A0ABN9GYU9</accession>
<feature type="non-terminal residue" evidence="2">
    <location>
        <position position="102"/>
    </location>
</feature>
<evidence type="ECO:0000313" key="2">
    <source>
        <dbReference type="EMBL" id="CAI9614638.1"/>
    </source>
</evidence>
<feature type="compositionally biased region" description="Low complexity" evidence="1">
    <location>
        <begin position="13"/>
        <end position="30"/>
    </location>
</feature>
<reference evidence="2" key="1">
    <citation type="submission" date="2023-05" db="EMBL/GenBank/DDBJ databases">
        <authorList>
            <person name="Stuckert A."/>
        </authorList>
    </citation>
    <scope>NUCLEOTIDE SEQUENCE</scope>
</reference>
<feature type="non-terminal residue" evidence="2">
    <location>
        <position position="1"/>
    </location>
</feature>
<name>A0ABN9GYU9_9NEOB</name>
<sequence>PAQSCTGVPAPPLQSSGSSLQSCTGCTGSSPSVLRRCTRLLPFSLAQVYRLLPSVWHRCTDSSPSVWHRCNQLLPWTGMASSDLTAHSPPSLISGFLHPPPS</sequence>
<organism evidence="2 3">
    <name type="scientific">Staurois parvus</name>
    <dbReference type="NCBI Taxonomy" id="386267"/>
    <lineage>
        <taxon>Eukaryota</taxon>
        <taxon>Metazoa</taxon>
        <taxon>Chordata</taxon>
        <taxon>Craniata</taxon>
        <taxon>Vertebrata</taxon>
        <taxon>Euteleostomi</taxon>
        <taxon>Amphibia</taxon>
        <taxon>Batrachia</taxon>
        <taxon>Anura</taxon>
        <taxon>Neobatrachia</taxon>
        <taxon>Ranoidea</taxon>
        <taxon>Ranidae</taxon>
        <taxon>Staurois</taxon>
    </lineage>
</organism>
<gene>
    <name evidence="2" type="ORF">SPARVUS_LOCUS15097926</name>
</gene>